<evidence type="ECO:0008006" key="4">
    <source>
        <dbReference type="Google" id="ProtNLM"/>
    </source>
</evidence>
<proteinExistence type="predicted"/>
<feature type="signal peptide" evidence="1">
    <location>
        <begin position="1"/>
        <end position="18"/>
    </location>
</feature>
<dbReference type="KEGG" id="beq:BEWA_016570"/>
<protein>
    <recommendedName>
        <fullName evidence="4">Signal peptide containing protein</fullName>
    </recommendedName>
</protein>
<dbReference type="GeneID" id="15804947"/>
<dbReference type="Proteomes" id="UP000031512">
    <property type="component" value="Unassembled WGS sequence"/>
</dbReference>
<name>L1L9Q2_THEEQ</name>
<evidence type="ECO:0000313" key="3">
    <source>
        <dbReference type="Proteomes" id="UP000031512"/>
    </source>
</evidence>
<dbReference type="VEuPathDB" id="PiroplasmaDB:BEWA_016570"/>
<reference evidence="2 3" key="1">
    <citation type="journal article" date="2012" name="BMC Genomics">
        <title>Comparative genomic analysis and phylogenetic position of Theileria equi.</title>
        <authorList>
            <person name="Kappmeyer L.S."/>
            <person name="Thiagarajan M."/>
            <person name="Herndon D.R."/>
            <person name="Ramsay J.D."/>
            <person name="Caler E."/>
            <person name="Djikeng A."/>
            <person name="Gillespie J.J."/>
            <person name="Lau A.O."/>
            <person name="Roalson E.H."/>
            <person name="Silva J.C."/>
            <person name="Silva M.G."/>
            <person name="Suarez C.E."/>
            <person name="Ueti M.W."/>
            <person name="Nene V.M."/>
            <person name="Mealey R.H."/>
            <person name="Knowles D.P."/>
            <person name="Brayton K.A."/>
        </authorList>
    </citation>
    <scope>NUCLEOTIDE SEQUENCE [LARGE SCALE GENOMIC DNA]</scope>
    <source>
        <strain evidence="2 3">WA</strain>
    </source>
</reference>
<keyword evidence="3" id="KW-1185">Reference proteome</keyword>
<sequence length="645" mass="73574">MIPFLLVITLCQQCTIYGINPGKKDTQPCDGNITFDVSRTINMKCIRYFICTSRGMKYESYDVIKKNYITKVVDGPIEIWKAKPDGEQCRVVEHYSKPGFQDLLVLRVLGKTSFYKFHFEKHGREWHEIDEETFEAKEEMKTSKPNSPSNKVDTVIEWNHSGYETDEDMLLEETSISQGEYERTDTTKIPSLSHYIILDIFHPDKSIISLYEYQFSGVIHGQYTTDGIRPMNVIIDGASLIHIVKHGKCTLVGYHKNRNNILITLWIFSTGVKLKHFEKVYDKWNEISQGDLFNKLRVMMCPYGDSQKRHKASPSESSSTASTLFQTYILKLINVGCTLGENASYNYSSDTSSFYYCGEQFESENGEQSDESSDIEVVSNYGGVSNSVSADDEFSFSYPCDQNFIWEGINTQLGLSSKRETMHKNTSTQTTKGDIVPEDTRSESRAKVYHEIVVEDSTGYYDLLLLSDGEKRQENEDGSNSKIFQYIYIIESGKKVPIKSSIQHIRKQFVFVVFDISSLVEGNEKMLMSNSNIIYLIVNKFSNVFITKVVDGSDVMWKGVDGEVCISVSFLSRGSRPLHIVLEIDRVGVTRNKIHFERNVSGWSILPEELFKIRIEKLISGSINSFPANSSFKTSVLLLLLWLAM</sequence>
<dbReference type="EMBL" id="ACOU01000008">
    <property type="protein sequence ID" value="EKX71979.1"/>
    <property type="molecule type" value="Genomic_DNA"/>
</dbReference>
<feature type="chain" id="PRO_5003953021" description="Signal peptide containing protein" evidence="1">
    <location>
        <begin position="19"/>
        <end position="645"/>
    </location>
</feature>
<dbReference type="AlphaFoldDB" id="L1L9Q2"/>
<evidence type="ECO:0000256" key="1">
    <source>
        <dbReference type="SAM" id="SignalP"/>
    </source>
</evidence>
<gene>
    <name evidence="2" type="ORF">BEWA_016570</name>
</gene>
<comment type="caution">
    <text evidence="2">The sequence shown here is derived from an EMBL/GenBank/DDBJ whole genome shotgun (WGS) entry which is preliminary data.</text>
</comment>
<evidence type="ECO:0000313" key="2">
    <source>
        <dbReference type="EMBL" id="EKX71979.1"/>
    </source>
</evidence>
<dbReference type="RefSeq" id="XP_004831431.1">
    <property type="nucleotide sequence ID" value="XM_004831374.1"/>
</dbReference>
<accession>L1L9Q2</accession>
<keyword evidence="1" id="KW-0732">Signal</keyword>
<organism evidence="2 3">
    <name type="scientific">Theileria equi strain WA</name>
    <dbReference type="NCBI Taxonomy" id="1537102"/>
    <lineage>
        <taxon>Eukaryota</taxon>
        <taxon>Sar</taxon>
        <taxon>Alveolata</taxon>
        <taxon>Apicomplexa</taxon>
        <taxon>Aconoidasida</taxon>
        <taxon>Piroplasmida</taxon>
        <taxon>Theileriidae</taxon>
        <taxon>Theileria</taxon>
    </lineage>
</organism>